<comment type="caution">
    <text evidence="2">The sequence shown here is derived from an EMBL/GenBank/DDBJ whole genome shotgun (WGS) entry which is preliminary data.</text>
</comment>
<evidence type="ECO:0000313" key="2">
    <source>
        <dbReference type="EMBL" id="KAF7689344.1"/>
    </source>
</evidence>
<organism evidence="2 3">
    <name type="scientific">Silurus meridionalis</name>
    <name type="common">Southern catfish</name>
    <name type="synonym">Silurus soldatovi meridionalis</name>
    <dbReference type="NCBI Taxonomy" id="175797"/>
    <lineage>
        <taxon>Eukaryota</taxon>
        <taxon>Metazoa</taxon>
        <taxon>Chordata</taxon>
        <taxon>Craniata</taxon>
        <taxon>Vertebrata</taxon>
        <taxon>Euteleostomi</taxon>
        <taxon>Actinopterygii</taxon>
        <taxon>Neopterygii</taxon>
        <taxon>Teleostei</taxon>
        <taxon>Ostariophysi</taxon>
        <taxon>Siluriformes</taxon>
        <taxon>Siluridae</taxon>
        <taxon>Silurus</taxon>
    </lineage>
</organism>
<feature type="compositionally biased region" description="Basic and acidic residues" evidence="1">
    <location>
        <begin position="104"/>
        <end position="123"/>
    </location>
</feature>
<feature type="region of interest" description="Disordered" evidence="1">
    <location>
        <begin position="99"/>
        <end position="125"/>
    </location>
</feature>
<dbReference type="EMBL" id="JABFDY010000024">
    <property type="protein sequence ID" value="KAF7689344.1"/>
    <property type="molecule type" value="Genomic_DNA"/>
</dbReference>
<evidence type="ECO:0000256" key="1">
    <source>
        <dbReference type="SAM" id="MobiDB-lite"/>
    </source>
</evidence>
<sequence>MFILLLMNNSVHYCFSYQKRKHEGKIPYVKSDELSERERNNLRNKWKAASRGYRERRKMEKAMLDLTPQSIENTLPDPAGVEGVEGQQESPGGCVVVDAPPQNEDFHPHMSSTPERKDREKKAEKRCKRLQAEKHELRKLNINLRKQLAKMRKKKERARKGDLELFKKVGGAIKREADRFVQRGGELQTPQQLYEMLNTRLGSSITHYWVNRESIEKCDELIPDNLKAVKGTFKMHQVWSTQPSQITHRTVSCFCRKTERSPCPCYKPVTVDLRVRRTVCNTENPPSSPPQPPRKQENLDLCGKFVIVIYDEKPYVGQVLEVVGEEVQVNCMLQSGDKNLFMWPQTVDLIFYYRKDVHAVISEPEPATSRFSKLTLRDWVKFRNTSA</sequence>
<gene>
    <name evidence="2" type="ORF">HF521_012697</name>
</gene>
<keyword evidence="3" id="KW-1185">Reference proteome</keyword>
<proteinExistence type="predicted"/>
<dbReference type="Proteomes" id="UP000606274">
    <property type="component" value="Unassembled WGS sequence"/>
</dbReference>
<protein>
    <submittedName>
        <fullName evidence="2">Uncharacterized protein</fullName>
    </submittedName>
</protein>
<name>A0A8T0AB55_SILME</name>
<dbReference type="AlphaFoldDB" id="A0A8T0AB55"/>
<reference evidence="2" key="1">
    <citation type="submission" date="2020-08" db="EMBL/GenBank/DDBJ databases">
        <title>Chromosome-level assembly of Southern catfish (Silurus meridionalis) provides insights into visual adaptation to the nocturnal and benthic lifestyles.</title>
        <authorList>
            <person name="Zhang Y."/>
            <person name="Wang D."/>
            <person name="Peng Z."/>
        </authorList>
    </citation>
    <scope>NUCLEOTIDE SEQUENCE</scope>
    <source>
        <strain evidence="2">SWU-2019-XX</strain>
        <tissue evidence="2">Muscle</tissue>
    </source>
</reference>
<evidence type="ECO:0000313" key="3">
    <source>
        <dbReference type="Proteomes" id="UP000606274"/>
    </source>
</evidence>
<accession>A0A8T0AB55</accession>